<feature type="compositionally biased region" description="Acidic residues" evidence="2">
    <location>
        <begin position="862"/>
        <end position="871"/>
    </location>
</feature>
<sequence>MTSPTPTPLGPTAAGAPRPDGRRASNLGGRFGRRLARLMGTSAAVALAFSAAGATAAAAELDMSLLDGLKARNVGPAGMSGRITDVAALKSDPNVIYAGAATGGVWRSTNGGLTWEPIFDDQPVHSIGAVAVHPANSDVIWVGTGEGNLRNSVSYGNGVYKSIDGGETWTHVGLENSEHINRIAVHPTDPDIAYVAAQGTLWSDNEQRGVFKTTDGGETWTKVLYVDQETGATDIKMDPSNPNKLFAAMWQFDRKPYEFTSGGPGSGLYVSHDAGETWTRLTPEDGIPEGDLGKAVFAIAPSDPDRVYALVEAEKSALIRSDNGGRDWQTVNADTNVAVRPFYYTELAVDPENPDRVYNVESRVQVSIDGGRHFSYIEPIDCCAPGGDIHIDTHTMWINPADPRHMIVGNDGGLAISRDQGATWRFVENLPLAQFYHVAVDDAQPYNIYGGLQDNGSWRGPSEVWQAGGIRNHHWQEVGFGDGFDTRPFPDNPRAGYTMSQGGNLVRWNLDTGEQRLIKPNPPMGEDGVPVDLRFNWDAGFAQHPTDPDTIFYGSQFVHKSTDRGETWTVISDDLTSNDPDKQTFKTSGGLTKDVTAAENHTTITVIAPSPVDPDVIWVGTDDGRLHVTRDGGGSWTSLESKVRRVVDGAWVAFIDPSPHDADTAFVVFDDHRRGDMDPYVFKADGFGGRFTRIVGSENAAGHALAIRQDRHDPDLMFLGTEMGLYLSLDGGRDWHKWTAGVPTASVMDMAFQAREDDLVIATHGRAVYVIDDIGALRNLDTADFDTRFKLLDTADGQLYDTKPTRESRFAGSGEALFGNEAKGVMLTFLASGDDLPHPDEDKERARLAQKRAEAQARRDQDADDDAETDATPDLTVTVTDADGAMIRTFQADVHQGVNRVVWDMRRDGVAPMPPAKRDDDTLPPGAEVPPGTYKVTLKLGDEAEQSAEVRVLPHPRWDYTEADLAARYEAMLGLQALSARAVAAVERIYDARRDIDTVLTLAADAKAGANDDGEDDPLAALRKDAKALKTRLDELEARFRVPPDTKGIVYDDDKVMSRIGRAGYYLASTYDAPSEPARAAMARAEASLDAALADLNAVLSDDLAKLRTAVDTAGLTLLGQTPVGDDD</sequence>
<keyword evidence="1" id="KW-0677">Repeat</keyword>
<dbReference type="PANTHER" id="PTHR43739">
    <property type="entry name" value="XYLOGLUCANASE (EUROFUNG)"/>
    <property type="match status" value="1"/>
</dbReference>
<dbReference type="Pfam" id="PF15902">
    <property type="entry name" value="Sortilin-Vps10"/>
    <property type="match status" value="1"/>
</dbReference>
<dbReference type="RefSeq" id="WP_132708129.1">
    <property type="nucleotide sequence ID" value="NZ_JACIGF010000004.1"/>
</dbReference>
<dbReference type="AlphaFoldDB" id="A0A4R2PKC7"/>
<dbReference type="OrthoDB" id="9764804at2"/>
<feature type="region of interest" description="Disordered" evidence="2">
    <location>
        <begin position="831"/>
        <end position="873"/>
    </location>
</feature>
<comment type="caution">
    <text evidence="4">The sequence shown here is derived from an EMBL/GenBank/DDBJ whole genome shotgun (WGS) entry which is preliminary data.</text>
</comment>
<reference evidence="4 5" key="1">
    <citation type="submission" date="2019-03" db="EMBL/GenBank/DDBJ databases">
        <title>Genomic Encyclopedia of Type Strains, Phase IV (KMG-IV): sequencing the most valuable type-strain genomes for metagenomic binning, comparative biology and taxonomic classification.</title>
        <authorList>
            <person name="Goeker M."/>
        </authorList>
    </citation>
    <scope>NUCLEOTIDE SEQUENCE [LARGE SCALE GENOMIC DNA]</scope>
    <source>
        <strain evidence="4 5">DSM 2132</strain>
    </source>
</reference>
<organism evidence="4 5">
    <name type="scientific">Rhodothalassium salexigens DSM 2132</name>
    <dbReference type="NCBI Taxonomy" id="1188247"/>
    <lineage>
        <taxon>Bacteria</taxon>
        <taxon>Pseudomonadati</taxon>
        <taxon>Pseudomonadota</taxon>
        <taxon>Alphaproteobacteria</taxon>
        <taxon>Rhodothalassiales</taxon>
        <taxon>Rhodothalassiaceae</taxon>
        <taxon>Rhodothalassium</taxon>
    </lineage>
</organism>
<dbReference type="Gene3D" id="2.130.10.10">
    <property type="entry name" value="YVTN repeat-like/Quinoprotein amine dehydrogenase"/>
    <property type="match status" value="4"/>
</dbReference>
<dbReference type="InterPro" id="IPR031778">
    <property type="entry name" value="Sortilin_N"/>
</dbReference>
<dbReference type="Proteomes" id="UP000295399">
    <property type="component" value="Unassembled WGS sequence"/>
</dbReference>
<dbReference type="CDD" id="cd15482">
    <property type="entry name" value="Sialidase_non-viral"/>
    <property type="match status" value="1"/>
</dbReference>
<feature type="domain" description="Sortilin N-terminal" evidence="3">
    <location>
        <begin position="105"/>
        <end position="223"/>
    </location>
</feature>
<dbReference type="InterPro" id="IPR015943">
    <property type="entry name" value="WD40/YVTN_repeat-like_dom_sf"/>
</dbReference>
<evidence type="ECO:0000259" key="3">
    <source>
        <dbReference type="Pfam" id="PF15902"/>
    </source>
</evidence>
<protein>
    <submittedName>
        <fullName evidence="4">Photosystem II stability/assembly factor-like uncharacterized protein</fullName>
    </submittedName>
</protein>
<evidence type="ECO:0000256" key="1">
    <source>
        <dbReference type="ARBA" id="ARBA00022737"/>
    </source>
</evidence>
<dbReference type="InterPro" id="IPR052025">
    <property type="entry name" value="Xyloglucanase_GH74"/>
</dbReference>
<gene>
    <name evidence="4" type="ORF">EV659_10474</name>
</gene>
<dbReference type="GO" id="GO:0010411">
    <property type="term" value="P:xyloglucan metabolic process"/>
    <property type="evidence" value="ECO:0007669"/>
    <property type="project" value="TreeGrafter"/>
</dbReference>
<dbReference type="Gene3D" id="2.60.40.4070">
    <property type="match status" value="1"/>
</dbReference>
<dbReference type="InParanoid" id="A0A4R2PKC7"/>
<dbReference type="SUPFAM" id="SSF50939">
    <property type="entry name" value="Sialidases"/>
    <property type="match status" value="1"/>
</dbReference>
<dbReference type="InterPro" id="IPR036278">
    <property type="entry name" value="Sialidase_sf"/>
</dbReference>
<proteinExistence type="predicted"/>
<accession>A0A4R2PKC7</accession>
<feature type="region of interest" description="Disordered" evidence="2">
    <location>
        <begin position="1"/>
        <end position="27"/>
    </location>
</feature>
<dbReference type="EMBL" id="SLXO01000004">
    <property type="protein sequence ID" value="TCP35224.1"/>
    <property type="molecule type" value="Genomic_DNA"/>
</dbReference>
<evidence type="ECO:0000313" key="4">
    <source>
        <dbReference type="EMBL" id="TCP35224.1"/>
    </source>
</evidence>
<keyword evidence="5" id="KW-1185">Reference proteome</keyword>
<dbReference type="PANTHER" id="PTHR43739:SF5">
    <property type="entry name" value="EXO-ALPHA-SIALIDASE"/>
    <property type="match status" value="1"/>
</dbReference>
<name>A0A4R2PKC7_RHOSA</name>
<feature type="region of interest" description="Disordered" evidence="2">
    <location>
        <begin position="910"/>
        <end position="930"/>
    </location>
</feature>
<evidence type="ECO:0000256" key="2">
    <source>
        <dbReference type="SAM" id="MobiDB-lite"/>
    </source>
</evidence>
<feature type="compositionally biased region" description="Basic and acidic residues" evidence="2">
    <location>
        <begin position="835"/>
        <end position="861"/>
    </location>
</feature>
<evidence type="ECO:0000313" key="5">
    <source>
        <dbReference type="Proteomes" id="UP000295399"/>
    </source>
</evidence>
<dbReference type="SUPFAM" id="SSF110296">
    <property type="entry name" value="Oligoxyloglucan reducing end-specific cellobiohydrolase"/>
    <property type="match status" value="1"/>
</dbReference>